<dbReference type="GeneID" id="25741367"/>
<protein>
    <recommendedName>
        <fullName evidence="6">HotDog ACOT-type domain-containing protein</fullName>
    </recommendedName>
</protein>
<gene>
    <name evidence="7" type="ORF">MNEG_8491</name>
</gene>
<dbReference type="EMBL" id="KK101838">
    <property type="protein sequence ID" value="KIY99468.1"/>
    <property type="molecule type" value="Genomic_DNA"/>
</dbReference>
<comment type="similarity">
    <text evidence="1">Belongs to the acyl coenzyme A hydrolase family.</text>
</comment>
<dbReference type="OrthoDB" id="331699at2759"/>
<evidence type="ECO:0000256" key="5">
    <source>
        <dbReference type="SAM" id="MobiDB-lite"/>
    </source>
</evidence>
<dbReference type="SUPFAM" id="SSF54637">
    <property type="entry name" value="Thioesterase/thiol ester dehydrase-isomerase"/>
    <property type="match status" value="1"/>
</dbReference>
<keyword evidence="8" id="KW-1185">Reference proteome</keyword>
<dbReference type="InterPro" id="IPR033120">
    <property type="entry name" value="HOTDOG_ACOT"/>
</dbReference>
<feature type="region of interest" description="Disordered" evidence="5">
    <location>
        <begin position="543"/>
        <end position="564"/>
    </location>
</feature>
<dbReference type="PANTHER" id="PTHR12655">
    <property type="entry name" value="ACYL-COA THIOESTERASE"/>
    <property type="match status" value="1"/>
</dbReference>
<organism evidence="7 8">
    <name type="scientific">Monoraphidium neglectum</name>
    <dbReference type="NCBI Taxonomy" id="145388"/>
    <lineage>
        <taxon>Eukaryota</taxon>
        <taxon>Viridiplantae</taxon>
        <taxon>Chlorophyta</taxon>
        <taxon>core chlorophytes</taxon>
        <taxon>Chlorophyceae</taxon>
        <taxon>CS clade</taxon>
        <taxon>Sphaeropleales</taxon>
        <taxon>Selenastraceae</taxon>
        <taxon>Monoraphidium</taxon>
    </lineage>
</organism>
<dbReference type="KEGG" id="mng:MNEG_8491"/>
<dbReference type="Gene3D" id="3.10.129.10">
    <property type="entry name" value="Hotdog Thioesterase"/>
    <property type="match status" value="2"/>
</dbReference>
<evidence type="ECO:0000256" key="2">
    <source>
        <dbReference type="ARBA" id="ARBA00022737"/>
    </source>
</evidence>
<dbReference type="STRING" id="145388.A0A0D2KVQ6"/>
<keyword evidence="2" id="KW-0677">Repeat</keyword>
<dbReference type="PROSITE" id="PS51770">
    <property type="entry name" value="HOTDOG_ACOT"/>
    <property type="match status" value="1"/>
</dbReference>
<keyword evidence="4" id="KW-0809">Transit peptide</keyword>
<dbReference type="AlphaFoldDB" id="A0A0D2KVQ6"/>
<dbReference type="Pfam" id="PF03061">
    <property type="entry name" value="4HBT"/>
    <property type="match status" value="1"/>
</dbReference>
<feature type="region of interest" description="Disordered" evidence="5">
    <location>
        <begin position="257"/>
        <end position="280"/>
    </location>
</feature>
<dbReference type="GO" id="GO:0006637">
    <property type="term" value="P:acyl-CoA metabolic process"/>
    <property type="evidence" value="ECO:0007669"/>
    <property type="project" value="TreeGrafter"/>
</dbReference>
<evidence type="ECO:0000259" key="6">
    <source>
        <dbReference type="PROSITE" id="PS51770"/>
    </source>
</evidence>
<feature type="domain" description="HotDog ACOT-type" evidence="6">
    <location>
        <begin position="398"/>
        <end position="520"/>
    </location>
</feature>
<evidence type="ECO:0000256" key="1">
    <source>
        <dbReference type="ARBA" id="ARBA00010458"/>
    </source>
</evidence>
<reference evidence="7 8" key="1">
    <citation type="journal article" date="2013" name="BMC Genomics">
        <title>Reconstruction of the lipid metabolism for the microalga Monoraphidium neglectum from its genome sequence reveals characteristics suitable for biofuel production.</title>
        <authorList>
            <person name="Bogen C."/>
            <person name="Al-Dilaimi A."/>
            <person name="Albersmeier A."/>
            <person name="Wichmann J."/>
            <person name="Grundmann M."/>
            <person name="Rupp O."/>
            <person name="Lauersen K.J."/>
            <person name="Blifernez-Klassen O."/>
            <person name="Kalinowski J."/>
            <person name="Goesmann A."/>
            <person name="Mussgnug J.H."/>
            <person name="Kruse O."/>
        </authorList>
    </citation>
    <scope>NUCLEOTIDE SEQUENCE [LARGE SCALE GENOMIC DNA]</scope>
    <source>
        <strain evidence="7 8">SAG 48.87</strain>
    </source>
</reference>
<dbReference type="GO" id="GO:0047617">
    <property type="term" value="F:fatty acyl-CoA hydrolase activity"/>
    <property type="evidence" value="ECO:0007669"/>
    <property type="project" value="TreeGrafter"/>
</dbReference>
<accession>A0A0D2KVQ6</accession>
<dbReference type="InterPro" id="IPR029069">
    <property type="entry name" value="HotDog_dom_sf"/>
</dbReference>
<proteinExistence type="inferred from homology"/>
<dbReference type="PANTHER" id="PTHR12655:SF8">
    <property type="entry name" value="HOTDOG ACOT-TYPE DOMAIN-CONTAINING PROTEIN"/>
    <property type="match status" value="1"/>
</dbReference>
<evidence type="ECO:0000313" key="7">
    <source>
        <dbReference type="EMBL" id="KIY99468.1"/>
    </source>
</evidence>
<dbReference type="Proteomes" id="UP000054498">
    <property type="component" value="Unassembled WGS sequence"/>
</dbReference>
<name>A0A0D2KVQ6_9CHLO</name>
<dbReference type="InterPro" id="IPR006683">
    <property type="entry name" value="Thioestr_dom"/>
</dbReference>
<evidence type="ECO:0000256" key="4">
    <source>
        <dbReference type="ARBA" id="ARBA00022946"/>
    </source>
</evidence>
<evidence type="ECO:0000256" key="3">
    <source>
        <dbReference type="ARBA" id="ARBA00022801"/>
    </source>
</evidence>
<sequence>MPSSYPIARFRRRSIEARGIRVGYKPRPGEVLQKQPPQSVAAAGAGAAAAAGTATPGVTAVAARAPSDSYLEVVLPFASSQNLRDEYERFQMGRVRVGLVLEDIDSFAADIAARHLYGAVQNFAIVTAGVDRLQLVTHEQHVQQLRLGACANADGCNGNGAEPPAGSPCPAATAEADGAVSDGADWAAPPAPAALDEATRRELQRAVVEAPAGSDQACGGPLLIDNDLRLAGCVTWVGRSSLEVTIELADRPRAQMEGAAGAGGGEAPALGAEGTSGSRGGWRRRGVAHFILVARIDPAGGGAERAPQLVAATPEEEALLAEAAARQEERRVKRAAEADASAAQLAGAPPTIGPDALLLQQLVARAREQQAEKWQQQRRGGSGAGASGADGPQAVPMGTTALRTPVIMHHQDRNITNAVFGGHILRSAYEAAYATAALHAGVHPEPLSMSDITFKQPVTVGSIVEFDAKVVLTHGDLMRVSVQAIKHEPATSPLGRGVPQRAQQALTTTFSFLFAAPQGAVVPPVRPDSLADAADWLVAARQHTEEGYPPPPVAAWGSSPRPHM</sequence>
<feature type="region of interest" description="Disordered" evidence="5">
    <location>
        <begin position="369"/>
        <end position="397"/>
    </location>
</feature>
<keyword evidence="3" id="KW-0378">Hydrolase</keyword>
<dbReference type="RefSeq" id="XP_013898488.1">
    <property type="nucleotide sequence ID" value="XM_014043034.1"/>
</dbReference>
<evidence type="ECO:0000313" key="8">
    <source>
        <dbReference type="Proteomes" id="UP000054498"/>
    </source>
</evidence>